<name>M7B1P4_CHEMY</name>
<sequence>MVMSIDSVAMESDFQIIGLIMQIYVHVSLATQGKPLVHRFVYLLRLQVRLIAAPAGCSLLQEGQPAHSSARATSCTPSPPIRLKWQTTASGSRDRPNLWTQQLHSNSIFS</sequence>
<proteinExistence type="predicted"/>
<organism evidence="1 2">
    <name type="scientific">Chelonia mydas</name>
    <name type="common">Green sea-turtle</name>
    <name type="synonym">Chelonia agassizi</name>
    <dbReference type="NCBI Taxonomy" id="8469"/>
    <lineage>
        <taxon>Eukaryota</taxon>
        <taxon>Metazoa</taxon>
        <taxon>Chordata</taxon>
        <taxon>Craniata</taxon>
        <taxon>Vertebrata</taxon>
        <taxon>Euteleostomi</taxon>
        <taxon>Archelosauria</taxon>
        <taxon>Testudinata</taxon>
        <taxon>Testudines</taxon>
        <taxon>Cryptodira</taxon>
        <taxon>Durocryptodira</taxon>
        <taxon>Americhelydia</taxon>
        <taxon>Chelonioidea</taxon>
        <taxon>Cheloniidae</taxon>
        <taxon>Chelonia</taxon>
    </lineage>
</organism>
<reference evidence="2" key="1">
    <citation type="journal article" date="2013" name="Nat. Genet.">
        <title>The draft genomes of soft-shell turtle and green sea turtle yield insights into the development and evolution of the turtle-specific body plan.</title>
        <authorList>
            <person name="Wang Z."/>
            <person name="Pascual-Anaya J."/>
            <person name="Zadissa A."/>
            <person name="Li W."/>
            <person name="Niimura Y."/>
            <person name="Huang Z."/>
            <person name="Li C."/>
            <person name="White S."/>
            <person name="Xiong Z."/>
            <person name="Fang D."/>
            <person name="Wang B."/>
            <person name="Ming Y."/>
            <person name="Chen Y."/>
            <person name="Zheng Y."/>
            <person name="Kuraku S."/>
            <person name="Pignatelli M."/>
            <person name="Herrero J."/>
            <person name="Beal K."/>
            <person name="Nozawa M."/>
            <person name="Li Q."/>
            <person name="Wang J."/>
            <person name="Zhang H."/>
            <person name="Yu L."/>
            <person name="Shigenobu S."/>
            <person name="Wang J."/>
            <person name="Liu J."/>
            <person name="Flicek P."/>
            <person name="Searle S."/>
            <person name="Wang J."/>
            <person name="Kuratani S."/>
            <person name="Yin Y."/>
            <person name="Aken B."/>
            <person name="Zhang G."/>
            <person name="Irie N."/>
        </authorList>
    </citation>
    <scope>NUCLEOTIDE SEQUENCE [LARGE SCALE GENOMIC DNA]</scope>
</reference>
<dbReference type="EMBL" id="KB547573">
    <property type="protein sequence ID" value="EMP30974.1"/>
    <property type="molecule type" value="Genomic_DNA"/>
</dbReference>
<accession>M7B1P4</accession>
<dbReference type="AlphaFoldDB" id="M7B1P4"/>
<evidence type="ECO:0000313" key="2">
    <source>
        <dbReference type="Proteomes" id="UP000031443"/>
    </source>
</evidence>
<evidence type="ECO:0000313" key="1">
    <source>
        <dbReference type="EMBL" id="EMP30974.1"/>
    </source>
</evidence>
<protein>
    <submittedName>
        <fullName evidence="1">Uncharacterized protein</fullName>
    </submittedName>
</protein>
<dbReference type="Proteomes" id="UP000031443">
    <property type="component" value="Unassembled WGS sequence"/>
</dbReference>
<gene>
    <name evidence="1" type="ORF">UY3_11877</name>
</gene>
<keyword evidence="2" id="KW-1185">Reference proteome</keyword>